<dbReference type="GO" id="GO:0003677">
    <property type="term" value="F:DNA binding"/>
    <property type="evidence" value="ECO:0007669"/>
    <property type="project" value="UniProtKB-UniRule"/>
</dbReference>
<evidence type="ECO:0000256" key="1">
    <source>
        <dbReference type="ARBA" id="ARBA00022722"/>
    </source>
</evidence>
<evidence type="ECO:0000256" key="8">
    <source>
        <dbReference type="ARBA" id="ARBA00022840"/>
    </source>
</evidence>
<evidence type="ECO:0000259" key="19">
    <source>
        <dbReference type="PROSITE" id="PS51217"/>
    </source>
</evidence>
<feature type="compositionally biased region" description="Basic and acidic residues" evidence="17">
    <location>
        <begin position="812"/>
        <end position="828"/>
    </location>
</feature>
<keyword evidence="3 15" id="KW-0547">Nucleotide-binding</keyword>
<evidence type="ECO:0000256" key="9">
    <source>
        <dbReference type="ARBA" id="ARBA00022842"/>
    </source>
</evidence>
<dbReference type="SUPFAM" id="SSF52540">
    <property type="entry name" value="P-loop containing nucleoside triphosphate hydrolases"/>
    <property type="match status" value="1"/>
</dbReference>
<evidence type="ECO:0000256" key="12">
    <source>
        <dbReference type="ARBA" id="ARBA00023235"/>
    </source>
</evidence>
<evidence type="ECO:0000256" key="10">
    <source>
        <dbReference type="ARBA" id="ARBA00023125"/>
    </source>
</evidence>
<dbReference type="Proteomes" id="UP000727993">
    <property type="component" value="Unassembled WGS sequence"/>
</dbReference>
<dbReference type="Gene3D" id="1.10.3170.10">
    <property type="entry name" value="Recbcd, chain B, domain 2"/>
    <property type="match status" value="2"/>
</dbReference>
<comment type="caution">
    <text evidence="20">The sequence shown here is derived from an EMBL/GenBank/DDBJ whole genome shotgun (WGS) entry which is preliminary data.</text>
</comment>
<comment type="domain">
    <text evidence="15">The C-terminal domain has nuclease activity and interacts with RecD. It interacts with RecA, facilitating its loading onto ssDNA.</text>
</comment>
<evidence type="ECO:0000256" key="3">
    <source>
        <dbReference type="ARBA" id="ARBA00022741"/>
    </source>
</evidence>
<keyword evidence="9 15" id="KW-0460">Magnesium</keyword>
<comment type="subunit">
    <text evidence="15">Heterotrimer of RecB, RecC and RecD. All subunits contribute to DNA-binding. Interacts with RecA.</text>
</comment>
<evidence type="ECO:0000256" key="11">
    <source>
        <dbReference type="ARBA" id="ARBA00023204"/>
    </source>
</evidence>
<keyword evidence="12 15" id="KW-0413">Isomerase</keyword>
<dbReference type="EC" id="5.6.2.4" evidence="15"/>
<dbReference type="AlphaFoldDB" id="A0A936NAK0"/>
<dbReference type="PANTHER" id="PTHR11070">
    <property type="entry name" value="UVRD / RECB / PCRA DNA HELICASE FAMILY MEMBER"/>
    <property type="match status" value="1"/>
</dbReference>
<comment type="catalytic activity">
    <reaction evidence="13 15">
        <text>Couples ATP hydrolysis with the unwinding of duplex DNA by translocating in the 3'-5' direction.</text>
        <dbReference type="EC" id="5.6.2.4"/>
    </reaction>
</comment>
<dbReference type="PROSITE" id="PS51198">
    <property type="entry name" value="UVRD_HELICASE_ATP_BIND"/>
    <property type="match status" value="1"/>
</dbReference>
<dbReference type="Gene3D" id="3.40.50.300">
    <property type="entry name" value="P-loop containing nucleotide triphosphate hydrolases"/>
    <property type="match status" value="3"/>
</dbReference>
<gene>
    <name evidence="15" type="primary">recB</name>
    <name evidence="20" type="ORF">IPN02_01555</name>
</gene>
<evidence type="ECO:0000256" key="4">
    <source>
        <dbReference type="ARBA" id="ARBA00022763"/>
    </source>
</evidence>
<dbReference type="GO" id="GO:0005524">
    <property type="term" value="F:ATP binding"/>
    <property type="evidence" value="ECO:0007669"/>
    <property type="project" value="UniProtKB-UniRule"/>
</dbReference>
<dbReference type="InterPro" id="IPR027417">
    <property type="entry name" value="P-loop_NTPase"/>
</dbReference>
<feature type="region of interest" description="Disordered" evidence="17">
    <location>
        <begin position="812"/>
        <end position="865"/>
    </location>
</feature>
<comment type="miscellaneous">
    <text evidence="15">In the RecBCD complex, RecB has a slow 3'-5' helicase, an exonuclease activity and loads RecA onto ssDNA, RecD has a fast 5'-3' helicase activity, while RecC stimulates the ATPase and processivity of the RecB helicase and contributes to recognition of the Chi site.</text>
</comment>
<keyword evidence="10 15" id="KW-0238">DNA-binding</keyword>
<evidence type="ECO:0000256" key="15">
    <source>
        <dbReference type="HAMAP-Rule" id="MF_01485"/>
    </source>
</evidence>
<keyword evidence="7 15" id="KW-0269">Exonuclease</keyword>
<keyword evidence="4 15" id="KW-0227">DNA damage</keyword>
<dbReference type="Gene3D" id="1.10.486.10">
    <property type="entry name" value="PCRA, domain 4"/>
    <property type="match status" value="1"/>
</dbReference>
<keyword evidence="1 15" id="KW-0540">Nuclease</keyword>
<keyword evidence="11 15" id="KW-0234">DNA repair</keyword>
<keyword evidence="8 15" id="KW-0067">ATP-binding</keyword>
<dbReference type="GO" id="GO:0009338">
    <property type="term" value="C:exodeoxyribonuclease V complex"/>
    <property type="evidence" value="ECO:0007669"/>
    <property type="project" value="TreeGrafter"/>
</dbReference>
<feature type="domain" description="UvrD-like helicase C-terminal" evidence="19">
    <location>
        <begin position="370"/>
        <end position="639"/>
    </location>
</feature>
<dbReference type="GO" id="GO:0043138">
    <property type="term" value="F:3'-5' DNA helicase activity"/>
    <property type="evidence" value="ECO:0007669"/>
    <property type="project" value="UniProtKB-UniRule"/>
</dbReference>
<evidence type="ECO:0000256" key="17">
    <source>
        <dbReference type="SAM" id="MobiDB-lite"/>
    </source>
</evidence>
<feature type="domain" description="UvrD-like helicase ATP-binding" evidence="18">
    <location>
        <begin position="13"/>
        <end position="325"/>
    </location>
</feature>
<keyword evidence="5 15" id="KW-0378">Hydrolase</keyword>
<dbReference type="CDD" id="cd22352">
    <property type="entry name" value="RecB_C-like"/>
    <property type="match status" value="1"/>
</dbReference>
<dbReference type="PANTHER" id="PTHR11070:SF23">
    <property type="entry name" value="RECBCD ENZYME SUBUNIT RECB"/>
    <property type="match status" value="1"/>
</dbReference>
<evidence type="ECO:0000259" key="18">
    <source>
        <dbReference type="PROSITE" id="PS51198"/>
    </source>
</evidence>
<dbReference type="InterPro" id="IPR011335">
    <property type="entry name" value="Restrct_endonuc-II-like"/>
</dbReference>
<dbReference type="Pfam" id="PF13361">
    <property type="entry name" value="UvrD_C"/>
    <property type="match status" value="1"/>
</dbReference>
<feature type="binding site" evidence="15">
    <location>
        <position position="1026"/>
    </location>
    <ligand>
        <name>Mg(2+)</name>
        <dbReference type="ChEBI" id="CHEBI:18420"/>
    </ligand>
</feature>
<evidence type="ECO:0000256" key="2">
    <source>
        <dbReference type="ARBA" id="ARBA00022723"/>
    </source>
</evidence>
<dbReference type="InterPro" id="IPR014017">
    <property type="entry name" value="DNA_helicase_UvrD-like_C"/>
</dbReference>
<dbReference type="HAMAP" id="MF_01485">
    <property type="entry name" value="RecB"/>
    <property type="match status" value="1"/>
</dbReference>
<dbReference type="EMBL" id="JADJZA010000001">
    <property type="protein sequence ID" value="MBK9295566.1"/>
    <property type="molecule type" value="Genomic_DNA"/>
</dbReference>
<feature type="binding site" evidence="16">
    <location>
        <begin position="34"/>
        <end position="41"/>
    </location>
    <ligand>
        <name>ATP</name>
        <dbReference type="ChEBI" id="CHEBI:30616"/>
    </ligand>
</feature>
<dbReference type="GO" id="GO:0000287">
    <property type="term" value="F:magnesium ion binding"/>
    <property type="evidence" value="ECO:0007669"/>
    <property type="project" value="UniProtKB-UniRule"/>
</dbReference>
<keyword evidence="2 15" id="KW-0479">Metal-binding</keyword>
<organism evidence="20 21">
    <name type="scientific">Candidatus Neomicrothrix subdominans</name>
    <dbReference type="NCBI Taxonomy" id="2954438"/>
    <lineage>
        <taxon>Bacteria</taxon>
        <taxon>Bacillati</taxon>
        <taxon>Actinomycetota</taxon>
        <taxon>Acidimicrobiia</taxon>
        <taxon>Acidimicrobiales</taxon>
        <taxon>Microthrixaceae</taxon>
        <taxon>Candidatus Neomicrothrix</taxon>
    </lineage>
</organism>
<proteinExistence type="inferred from homology"/>
<dbReference type="InterPro" id="IPR014016">
    <property type="entry name" value="UvrD-like_ATP-bd"/>
</dbReference>
<evidence type="ECO:0000313" key="20">
    <source>
        <dbReference type="EMBL" id="MBK9295566.1"/>
    </source>
</evidence>
<evidence type="ECO:0000256" key="7">
    <source>
        <dbReference type="ARBA" id="ARBA00022839"/>
    </source>
</evidence>
<evidence type="ECO:0000256" key="13">
    <source>
        <dbReference type="ARBA" id="ARBA00034617"/>
    </source>
</evidence>
<evidence type="ECO:0000256" key="5">
    <source>
        <dbReference type="ARBA" id="ARBA00022801"/>
    </source>
</evidence>
<dbReference type="PROSITE" id="PS51217">
    <property type="entry name" value="UVRD_HELICASE_CTER"/>
    <property type="match status" value="1"/>
</dbReference>
<feature type="binding site" evidence="15">
    <location>
        <position position="1007"/>
    </location>
    <ligand>
        <name>Mg(2+)</name>
        <dbReference type="ChEBI" id="CHEBI:18420"/>
    </ligand>
</feature>
<comment type="cofactor">
    <cofactor evidence="15">
        <name>Mg(2+)</name>
        <dbReference type="ChEBI" id="CHEBI:18420"/>
    </cofactor>
    <text evidence="15">Binds 1 Mg(2+) ion per subunit.</text>
</comment>
<dbReference type="InterPro" id="IPR011604">
    <property type="entry name" value="PDDEXK-like_dom_sf"/>
</dbReference>
<dbReference type="GO" id="GO:0005829">
    <property type="term" value="C:cytosol"/>
    <property type="evidence" value="ECO:0007669"/>
    <property type="project" value="TreeGrafter"/>
</dbReference>
<feature type="compositionally biased region" description="Low complexity" evidence="17">
    <location>
        <begin position="840"/>
        <end position="863"/>
    </location>
</feature>
<name>A0A936NAK0_9ACTN</name>
<reference evidence="20 21" key="1">
    <citation type="submission" date="2020-10" db="EMBL/GenBank/DDBJ databases">
        <title>Connecting structure to function with the recovery of over 1000 high-quality activated sludge metagenome-assembled genomes encoding full-length rRNA genes using long-read sequencing.</title>
        <authorList>
            <person name="Singleton C.M."/>
            <person name="Petriglieri F."/>
            <person name="Kristensen J.M."/>
            <person name="Kirkegaard R.H."/>
            <person name="Michaelsen T.Y."/>
            <person name="Andersen M.H."/>
            <person name="Karst S.M."/>
            <person name="Dueholm M.S."/>
            <person name="Nielsen P.H."/>
            <person name="Albertsen M."/>
        </authorList>
    </citation>
    <scope>NUCLEOTIDE SEQUENCE [LARGE SCALE GENOMIC DNA]</scope>
    <source>
        <strain evidence="20">Lyne_18-Q3-R50-59_MAXAC.006</strain>
    </source>
</reference>
<feature type="active site" description="For nuclease activity" evidence="15">
    <location>
        <position position="1026"/>
    </location>
</feature>
<evidence type="ECO:0000256" key="14">
    <source>
        <dbReference type="ARBA" id="ARBA00048988"/>
    </source>
</evidence>
<comment type="catalytic activity">
    <reaction evidence="14 15">
        <text>ATP + H2O = ADP + phosphate + H(+)</text>
        <dbReference type="Rhea" id="RHEA:13065"/>
        <dbReference type="ChEBI" id="CHEBI:15377"/>
        <dbReference type="ChEBI" id="CHEBI:15378"/>
        <dbReference type="ChEBI" id="CHEBI:30616"/>
        <dbReference type="ChEBI" id="CHEBI:43474"/>
        <dbReference type="ChEBI" id="CHEBI:456216"/>
        <dbReference type="EC" id="5.6.2.4"/>
    </reaction>
</comment>
<dbReference type="Gene3D" id="3.90.320.10">
    <property type="match status" value="1"/>
</dbReference>
<comment type="function">
    <text evidence="15">A helicase/nuclease that prepares dsDNA breaks (DSB) for recombinational DNA repair. Binds to DSBs and unwinds DNA via a highly rapid and processive ATP-dependent bidirectional helicase activity. Unwinds dsDNA until it encounters a Chi (crossover hotspot instigator) sequence from the 3' direction. Cuts ssDNA a few nucleotides 3' to the Chi site. The properties and activities of the enzyme are changed at Chi. The Chi-altered holoenzyme produces a long 3'-ssDNA overhang and facilitates RecA-binding to the ssDNA for homologous DNA recombination and repair. Holoenzyme degrades any linearized DNA that is unable to undergo homologous recombination. In the holoenzyme this subunit contributes ATPase, 3'-5' helicase, exonuclease activity and loads RecA onto ssDNA.</text>
</comment>
<dbReference type="EC" id="3.1.11.5" evidence="15"/>
<sequence length="1139" mass="121118">MSDRLFTSESLPAAGVGVFSLDDALPRSSTLIEASAGTGKTFTLTHLAASFIERDALPISQLLLVTYTRAAAGELRDRLRRVLRERAETSTDTDAGMRLRIAAEEFDTATITTIHGFCQQVLTTLGVNVPLDPALKLLADEETLITQIAADLLAGQALAESTAEGTLPKLAKLTEAIRMGSTHPGIVVAGHPDEPDHNRLAQLTTDGLDELDRRLVARSLMTYQQLLNRVAAAVNGPKNSGVVDILRRRFRVALIDEFQDTDPVQWEVFRLLFAGGERADSPTLVLVGDPKQAIYSFRGADIATYLDAKQVVERQRRLDRNWRSTPQLIAALNSLFAGSRFGSSPDGAHTIGYDPVIAARLSDGANDGHPALTFRSFDMPAYQEVHPPEYQKNGKAIPTPIGLIRHLVGLDLVAQVRSTLAAGVRAEEITVLVTSNKDAARIQRLLAEAGLPAVLGRAGSVMDSPAADQIRRLLWAMERPASSTRVRAAGLGWFHGLSARDVDALNDEQLAQLQVGLRDDSLILRRRGVAELAHHLRTRVSGANASAGGDHSIASHGAGSTLGTRLLAMPGGERHLTDLNHLWELLSDRTGARGTSASSALEALTASANPEEQATEVLQRRTEADGGAVMVMTVHVSKGLENRVVMVPYLWTAPMNVTAPVVTHDPVSGEAMLRVALETKGEARDAAKAAVAEEGDRLAYVALTRAKEQLVVWAAPGARESHKSRLMCRLAQLAGLDTLTTMSDLRGAVGLVQANASDGAVALETFISGPSSSDVSSATSPVPFDDLTIDVWGRDMGPPSRRWSFSALTADHDGSTIRTAQRPEDATGRGDTAADDEGGEPPLDADAATATLPTPGAAAADLPNASPDPWVDLGAGTAFGSLVHEVLEEADLQAPDLEGELARVIAAGSPPDELDQPRLAVAVAASTLTPMGGSLGSLTLAGLPRADQLRELDFDLPLEGASRPTGADLTRIVDHWLPSDDPLAGRTFALGTAATLPLAGMLTGSIDLTIRARGSAGEPDRYVVADYKTNLLAPWGTVDPEAAHPDRLVDAMVAHDYPLQALLYEVALHRYLRWRLPGYDPDVHLGGAAYLFLRGMAGPDTATTADGRTYGVFTWQPPTGLILALSNLLAGATLEEVTQ</sequence>
<comment type="catalytic activity">
    <reaction evidence="15">
        <text>Exonucleolytic cleavage (in the presence of ATP) in either 5'- to 3'- or 3'- to 5'-direction to yield 5'-phosphooligonucleotides.</text>
        <dbReference type="EC" id="3.1.11.5"/>
    </reaction>
</comment>
<dbReference type="SUPFAM" id="SSF52980">
    <property type="entry name" value="Restriction endonuclease-like"/>
    <property type="match status" value="1"/>
</dbReference>
<feature type="region of interest" description="Nuclease activity, interacts with RecD and RecA" evidence="15">
    <location>
        <begin position="802"/>
        <end position="1139"/>
    </location>
</feature>
<feature type="region of interest" description="DNA-binding and helicase activity, interacts with RecC" evidence="15">
    <location>
        <begin position="1"/>
        <end position="746"/>
    </location>
</feature>
<keyword evidence="6 15" id="KW-0347">Helicase</keyword>
<evidence type="ECO:0000256" key="6">
    <source>
        <dbReference type="ARBA" id="ARBA00022806"/>
    </source>
</evidence>
<evidence type="ECO:0000256" key="16">
    <source>
        <dbReference type="PROSITE-ProRule" id="PRU00560"/>
    </source>
</evidence>
<dbReference type="CDD" id="cd17932">
    <property type="entry name" value="DEXQc_UvrD"/>
    <property type="match status" value="1"/>
</dbReference>
<dbReference type="Pfam" id="PF00580">
    <property type="entry name" value="UvrD-helicase"/>
    <property type="match status" value="1"/>
</dbReference>
<dbReference type="InterPro" id="IPR004586">
    <property type="entry name" value="RecB"/>
</dbReference>
<dbReference type="InterPro" id="IPR000212">
    <property type="entry name" value="DNA_helicase_UvrD/REP"/>
</dbReference>
<dbReference type="GO" id="GO:0008854">
    <property type="term" value="F:exodeoxyribonuclease V activity"/>
    <property type="evidence" value="ECO:0007669"/>
    <property type="project" value="UniProtKB-EC"/>
</dbReference>
<accession>A0A936NAK0</accession>
<comment type="domain">
    <text evidence="15">The N-terminal DNA-binding domain is a ssDNA-dependent ATPase and has ATP-dependent 3'-5' helicase function. This domain interacts with RecC.</text>
</comment>
<feature type="binding site" evidence="15">
    <location>
        <position position="884"/>
    </location>
    <ligand>
        <name>Mg(2+)</name>
        <dbReference type="ChEBI" id="CHEBI:18420"/>
    </ligand>
</feature>
<comment type="similarity">
    <text evidence="15">Belongs to the helicase family. UvrD subfamily.</text>
</comment>
<evidence type="ECO:0000313" key="21">
    <source>
        <dbReference type="Proteomes" id="UP000727993"/>
    </source>
</evidence>
<dbReference type="GO" id="GO:0000724">
    <property type="term" value="P:double-strand break repair via homologous recombination"/>
    <property type="evidence" value="ECO:0007669"/>
    <property type="project" value="UniProtKB-UniRule"/>
</dbReference>
<protein>
    <recommendedName>
        <fullName evidence="15">RecBCD enzyme subunit RecB</fullName>
        <ecNumber evidence="15">3.1.11.5</ecNumber>
        <ecNumber evidence="15">5.6.2.4</ecNumber>
    </recommendedName>
    <alternativeName>
        <fullName evidence="15">DNA 3'-5' helicase subunit RecB</fullName>
    </alternativeName>
    <alternativeName>
        <fullName evidence="15">Exonuclease V subunit RecB</fullName>
        <shortName evidence="15">ExoV subunit RecB</shortName>
    </alternativeName>
    <alternativeName>
        <fullName evidence="15">Helicase/nuclease RecBCD subunit RecB</fullName>
    </alternativeName>
</protein>